<sequence length="212" mass="23810">MAVDSCVSQVHPSEQLPVMRTSRLIHSENRSSMDDSEVYEDRGTCFPCPFCYVDIELLLIDMHLREEHCFDLKTSVCPLCADNVSKDMIGHFRVQHTNLLKQRRYSHGSQSNSLPTTDMGELSSFLGIVPRYGWGKTQDSAPEPASSPSLSGVALPHTRDAQEPGSKIHVSPTSSGFERTSLSDEEAQEQDIQERSQRAEFCRQLLMSTIFQ</sequence>
<dbReference type="EMBL" id="JACGCM010002660">
    <property type="protein sequence ID" value="KAF6137136.1"/>
    <property type="molecule type" value="Genomic_DNA"/>
</dbReference>
<protein>
    <recommendedName>
        <fullName evidence="2">Di19 zinc-binding domain-containing protein</fullName>
    </recommendedName>
</protein>
<dbReference type="InterPro" id="IPR008598">
    <property type="entry name" value="Di19_Zn-bd"/>
</dbReference>
<dbReference type="OrthoDB" id="9049620at2759"/>
<evidence type="ECO:0000259" key="2">
    <source>
        <dbReference type="Pfam" id="PF05605"/>
    </source>
</evidence>
<feature type="domain" description="Di19 zinc-binding" evidence="2">
    <location>
        <begin position="45"/>
        <end position="96"/>
    </location>
</feature>
<dbReference type="PANTHER" id="PTHR31875:SF24">
    <property type="entry name" value="PROTEIN DEHYDRATION-INDUCED 19 HOMOLOG 5"/>
    <property type="match status" value="1"/>
</dbReference>
<dbReference type="AlphaFoldDB" id="A0A7J7L3C4"/>
<dbReference type="Proteomes" id="UP000541444">
    <property type="component" value="Unassembled WGS sequence"/>
</dbReference>
<feature type="compositionally biased region" description="Polar residues" evidence="1">
    <location>
        <begin position="171"/>
        <end position="180"/>
    </location>
</feature>
<dbReference type="Pfam" id="PF05605">
    <property type="entry name" value="zf-Di19"/>
    <property type="match status" value="1"/>
</dbReference>
<gene>
    <name evidence="3" type="ORF">GIB67_030900</name>
</gene>
<proteinExistence type="predicted"/>
<evidence type="ECO:0000313" key="4">
    <source>
        <dbReference type="Proteomes" id="UP000541444"/>
    </source>
</evidence>
<dbReference type="InterPro" id="IPR033347">
    <property type="entry name" value="Di19"/>
</dbReference>
<evidence type="ECO:0000256" key="1">
    <source>
        <dbReference type="SAM" id="MobiDB-lite"/>
    </source>
</evidence>
<name>A0A7J7L3C4_9MAGN</name>
<comment type="caution">
    <text evidence="3">The sequence shown here is derived from an EMBL/GenBank/DDBJ whole genome shotgun (WGS) entry which is preliminary data.</text>
</comment>
<accession>A0A7J7L3C4</accession>
<keyword evidence="4" id="KW-1185">Reference proteome</keyword>
<organism evidence="3 4">
    <name type="scientific">Kingdonia uniflora</name>
    <dbReference type="NCBI Taxonomy" id="39325"/>
    <lineage>
        <taxon>Eukaryota</taxon>
        <taxon>Viridiplantae</taxon>
        <taxon>Streptophyta</taxon>
        <taxon>Embryophyta</taxon>
        <taxon>Tracheophyta</taxon>
        <taxon>Spermatophyta</taxon>
        <taxon>Magnoliopsida</taxon>
        <taxon>Ranunculales</taxon>
        <taxon>Circaeasteraceae</taxon>
        <taxon>Kingdonia</taxon>
    </lineage>
</organism>
<dbReference type="PANTHER" id="PTHR31875">
    <property type="entry name" value="PROTEIN DEHYDRATION-INDUCED 19"/>
    <property type="match status" value="1"/>
</dbReference>
<feature type="compositionally biased region" description="Low complexity" evidence="1">
    <location>
        <begin position="140"/>
        <end position="151"/>
    </location>
</feature>
<feature type="region of interest" description="Disordered" evidence="1">
    <location>
        <begin position="136"/>
        <end position="195"/>
    </location>
</feature>
<evidence type="ECO:0000313" key="3">
    <source>
        <dbReference type="EMBL" id="KAF6137136.1"/>
    </source>
</evidence>
<reference evidence="3 4" key="1">
    <citation type="journal article" date="2020" name="IScience">
        <title>Genome Sequencing of the Endangered Kingdonia uniflora (Circaeasteraceae, Ranunculales) Reveals Potential Mechanisms of Evolutionary Specialization.</title>
        <authorList>
            <person name="Sun Y."/>
            <person name="Deng T."/>
            <person name="Zhang A."/>
            <person name="Moore M.J."/>
            <person name="Landis J.B."/>
            <person name="Lin N."/>
            <person name="Zhang H."/>
            <person name="Zhang X."/>
            <person name="Huang J."/>
            <person name="Zhang X."/>
            <person name="Sun H."/>
            <person name="Wang H."/>
        </authorList>
    </citation>
    <scope>NUCLEOTIDE SEQUENCE [LARGE SCALE GENOMIC DNA]</scope>
    <source>
        <strain evidence="3">TB1705</strain>
        <tissue evidence="3">Leaf</tissue>
    </source>
</reference>